<accession>A0A1N6WQ54</accession>
<dbReference type="OrthoDB" id="9796919at2"/>
<evidence type="ECO:0000256" key="2">
    <source>
        <dbReference type="ARBA" id="ARBA00023315"/>
    </source>
</evidence>
<feature type="domain" description="N-acetyltransferase" evidence="3">
    <location>
        <begin position="146"/>
        <end position="286"/>
    </location>
</feature>
<dbReference type="AlphaFoldDB" id="A0A1N6WQ54"/>
<dbReference type="SUPFAM" id="SSF55729">
    <property type="entry name" value="Acyl-CoA N-acyltransferases (Nat)"/>
    <property type="match status" value="1"/>
</dbReference>
<dbReference type="Proteomes" id="UP000186400">
    <property type="component" value="Unassembled WGS sequence"/>
</dbReference>
<dbReference type="PANTHER" id="PTHR43420">
    <property type="entry name" value="ACETYLTRANSFERASE"/>
    <property type="match status" value="1"/>
</dbReference>
<name>A0A1N6WQ54_9SPIO</name>
<keyword evidence="5" id="KW-1185">Reference proteome</keyword>
<dbReference type="PANTHER" id="PTHR43420:SF47">
    <property type="entry name" value="N-ACETYLTRANSFERASE DOMAIN-CONTAINING PROTEIN"/>
    <property type="match status" value="1"/>
</dbReference>
<dbReference type="CDD" id="cd04301">
    <property type="entry name" value="NAT_SF"/>
    <property type="match status" value="1"/>
</dbReference>
<evidence type="ECO:0000256" key="1">
    <source>
        <dbReference type="ARBA" id="ARBA00022679"/>
    </source>
</evidence>
<protein>
    <submittedName>
        <fullName evidence="4">Acetyltransferase (GNAT) family protein</fullName>
    </submittedName>
</protein>
<reference evidence="4 5" key="1">
    <citation type="submission" date="2017-01" db="EMBL/GenBank/DDBJ databases">
        <authorList>
            <person name="Mah S.A."/>
            <person name="Swanson W.J."/>
            <person name="Moy G.W."/>
            <person name="Vacquier V.D."/>
        </authorList>
    </citation>
    <scope>NUCLEOTIDE SEQUENCE [LARGE SCALE GENOMIC DNA]</scope>
    <source>
        <strain evidence="4 5">ASpG1</strain>
    </source>
</reference>
<dbReference type="Pfam" id="PF00583">
    <property type="entry name" value="Acetyltransf_1"/>
    <property type="match status" value="1"/>
</dbReference>
<organism evidence="4 5">
    <name type="scientific">Alkalispirochaeta americana</name>
    <dbReference type="NCBI Taxonomy" id="159291"/>
    <lineage>
        <taxon>Bacteria</taxon>
        <taxon>Pseudomonadati</taxon>
        <taxon>Spirochaetota</taxon>
        <taxon>Spirochaetia</taxon>
        <taxon>Spirochaetales</taxon>
        <taxon>Spirochaetaceae</taxon>
        <taxon>Alkalispirochaeta</taxon>
    </lineage>
</organism>
<dbReference type="Gene3D" id="3.40.630.30">
    <property type="match status" value="1"/>
</dbReference>
<dbReference type="EMBL" id="FTMS01000018">
    <property type="protein sequence ID" value="SIQ92190.1"/>
    <property type="molecule type" value="Genomic_DNA"/>
</dbReference>
<dbReference type="InterPro" id="IPR016181">
    <property type="entry name" value="Acyl_CoA_acyltransferase"/>
</dbReference>
<gene>
    <name evidence="4" type="ORF">SAMN05920897_11840</name>
</gene>
<evidence type="ECO:0000313" key="5">
    <source>
        <dbReference type="Proteomes" id="UP000186400"/>
    </source>
</evidence>
<dbReference type="InterPro" id="IPR000182">
    <property type="entry name" value="GNAT_dom"/>
</dbReference>
<keyword evidence="2" id="KW-0012">Acyltransferase</keyword>
<dbReference type="RefSeq" id="WP_076489702.1">
    <property type="nucleotide sequence ID" value="NZ_FTMS01000018.1"/>
</dbReference>
<dbReference type="InterPro" id="IPR050680">
    <property type="entry name" value="YpeA/RimI_acetyltransf"/>
</dbReference>
<dbReference type="STRING" id="159291.SAMN05920897_11840"/>
<dbReference type="PROSITE" id="PS51186">
    <property type="entry name" value="GNAT"/>
    <property type="match status" value="1"/>
</dbReference>
<keyword evidence="1 4" id="KW-0808">Transferase</keyword>
<dbReference type="GO" id="GO:0016747">
    <property type="term" value="F:acyltransferase activity, transferring groups other than amino-acyl groups"/>
    <property type="evidence" value="ECO:0007669"/>
    <property type="project" value="InterPro"/>
</dbReference>
<proteinExistence type="predicted"/>
<sequence>MRNSGSRALWKIVSSPEQSDLVKYLERHEPLATVVSDRLRRFPLDRRLHGGGRVHFRENCGAVYQGPGGFFAPFFSGYSPEDLHAQAALRRNFGAFLRPRTIMGAEAHVEALTALLGANPRTWVNYDLLSLSPPDYPRRMPAPRDISIVRPRPDQWRSLLQLQIAYEIEEVLLPGTRPAPEHSKTSLIDSLTCQRVLVAVCQGDVIGRVATNARGMGTDQIGGVYTVPSWRGRGIARLLMTHLLADLAREGRRASLFVKKDNTAARRLYDGLHFSFVSPYRISYYR</sequence>
<evidence type="ECO:0000313" key="4">
    <source>
        <dbReference type="EMBL" id="SIQ92190.1"/>
    </source>
</evidence>
<evidence type="ECO:0000259" key="3">
    <source>
        <dbReference type="PROSITE" id="PS51186"/>
    </source>
</evidence>